<reference evidence="8" key="1">
    <citation type="submission" date="2023-02" db="EMBL/GenBank/DDBJ databases">
        <title>Genome of toxic invasive species Heracleum sosnowskyi carries increased number of genes despite the absence of recent whole-genome duplications.</title>
        <authorList>
            <person name="Schelkunov M."/>
            <person name="Shtratnikova V."/>
            <person name="Makarenko M."/>
            <person name="Klepikova A."/>
            <person name="Omelchenko D."/>
            <person name="Novikova G."/>
            <person name="Obukhova E."/>
            <person name="Bogdanov V."/>
            <person name="Penin A."/>
            <person name="Logacheva M."/>
        </authorList>
    </citation>
    <scope>NUCLEOTIDE SEQUENCE</scope>
    <source>
        <strain evidence="8">Hsosn_3</strain>
        <tissue evidence="8">Leaf</tissue>
    </source>
</reference>
<dbReference type="InterPro" id="IPR016135">
    <property type="entry name" value="UBQ-conjugating_enzyme/RWD"/>
</dbReference>
<feature type="domain" description="UBC core" evidence="7">
    <location>
        <begin position="294"/>
        <end position="451"/>
    </location>
</feature>
<evidence type="ECO:0000256" key="3">
    <source>
        <dbReference type="ARBA" id="ARBA00022741"/>
    </source>
</evidence>
<dbReference type="Pfam" id="PF02178">
    <property type="entry name" value="AT_hook"/>
    <property type="match status" value="4"/>
</dbReference>
<proteinExistence type="predicted"/>
<keyword evidence="9" id="KW-1185">Reference proteome</keyword>
<dbReference type="EMBL" id="JAUIZM010000003">
    <property type="protein sequence ID" value="KAK1393316.1"/>
    <property type="molecule type" value="Genomic_DNA"/>
</dbReference>
<feature type="region of interest" description="Disordered" evidence="6">
    <location>
        <begin position="1"/>
        <end position="203"/>
    </location>
</feature>
<feature type="compositionally biased region" description="Acidic residues" evidence="6">
    <location>
        <begin position="148"/>
        <end position="183"/>
    </location>
</feature>
<organism evidence="8 9">
    <name type="scientific">Heracleum sosnowskyi</name>
    <dbReference type="NCBI Taxonomy" id="360622"/>
    <lineage>
        <taxon>Eukaryota</taxon>
        <taxon>Viridiplantae</taxon>
        <taxon>Streptophyta</taxon>
        <taxon>Embryophyta</taxon>
        <taxon>Tracheophyta</taxon>
        <taxon>Spermatophyta</taxon>
        <taxon>Magnoliopsida</taxon>
        <taxon>eudicotyledons</taxon>
        <taxon>Gunneridae</taxon>
        <taxon>Pentapetalae</taxon>
        <taxon>asterids</taxon>
        <taxon>campanulids</taxon>
        <taxon>Apiales</taxon>
        <taxon>Apiaceae</taxon>
        <taxon>Apioideae</taxon>
        <taxon>apioid superclade</taxon>
        <taxon>Tordylieae</taxon>
        <taxon>Tordyliinae</taxon>
        <taxon>Heracleum</taxon>
    </lineage>
</organism>
<evidence type="ECO:0000256" key="6">
    <source>
        <dbReference type="SAM" id="MobiDB-lite"/>
    </source>
</evidence>
<feature type="compositionally biased region" description="Low complexity" evidence="6">
    <location>
        <begin position="39"/>
        <end position="54"/>
    </location>
</feature>
<feature type="compositionally biased region" description="Low complexity" evidence="6">
    <location>
        <begin position="1"/>
        <end position="16"/>
    </location>
</feature>
<dbReference type="GO" id="GO:0005524">
    <property type="term" value="F:ATP binding"/>
    <property type="evidence" value="ECO:0007669"/>
    <property type="project" value="UniProtKB-KW"/>
</dbReference>
<dbReference type="InterPro" id="IPR017956">
    <property type="entry name" value="AT_hook_DNA-bd_motif"/>
</dbReference>
<dbReference type="PROSITE" id="PS50127">
    <property type="entry name" value="UBC_2"/>
    <property type="match status" value="1"/>
</dbReference>
<dbReference type="GO" id="GO:0061631">
    <property type="term" value="F:ubiquitin conjugating enzyme activity"/>
    <property type="evidence" value="ECO:0007669"/>
    <property type="project" value="UniProtKB-EC"/>
</dbReference>
<keyword evidence="3" id="KW-0547">Nucleotide-binding</keyword>
<keyword evidence="2" id="KW-0808">Transferase</keyword>
<evidence type="ECO:0000256" key="4">
    <source>
        <dbReference type="ARBA" id="ARBA00022786"/>
    </source>
</evidence>
<dbReference type="AlphaFoldDB" id="A0AAD8N2A1"/>
<comment type="caution">
    <text evidence="8">The sequence shown here is derived from an EMBL/GenBank/DDBJ whole genome shotgun (WGS) entry which is preliminary data.</text>
</comment>
<evidence type="ECO:0000313" key="9">
    <source>
        <dbReference type="Proteomes" id="UP001237642"/>
    </source>
</evidence>
<keyword evidence="4" id="KW-0833">Ubl conjugation pathway</keyword>
<name>A0AAD8N2A1_9APIA</name>
<reference evidence="8" key="2">
    <citation type="submission" date="2023-05" db="EMBL/GenBank/DDBJ databases">
        <authorList>
            <person name="Schelkunov M.I."/>
        </authorList>
    </citation>
    <scope>NUCLEOTIDE SEQUENCE</scope>
    <source>
        <strain evidence="8">Hsosn_3</strain>
        <tissue evidence="8">Leaf</tissue>
    </source>
</reference>
<evidence type="ECO:0000313" key="8">
    <source>
        <dbReference type="EMBL" id="KAK1393316.1"/>
    </source>
</evidence>
<dbReference type="PANTHER" id="PTHR46116:SF18">
    <property type="entry name" value="UBIQUITIN-CONJUGATING ENZYME E2 38 ISOFORM X1"/>
    <property type="match status" value="1"/>
</dbReference>
<dbReference type="InterPro" id="IPR000608">
    <property type="entry name" value="UBC"/>
</dbReference>
<dbReference type="Pfam" id="PF00179">
    <property type="entry name" value="UQ_con"/>
    <property type="match status" value="1"/>
</dbReference>
<dbReference type="FunFam" id="3.10.110.10:FF:000028">
    <property type="entry name" value="Probable ubiquitin-conjugating enzyme E2 23"/>
    <property type="match status" value="1"/>
</dbReference>
<evidence type="ECO:0000259" key="7">
    <source>
        <dbReference type="PROSITE" id="PS50127"/>
    </source>
</evidence>
<accession>A0AAD8N2A1</accession>
<sequence length="541" mass="60031">MDVNANSQSSLSANLNHTQPDPNAPPRRGRGRPPKTKTSLSSAPASDAVVSPPRSRGRPPKVADPDAPAPEDKTKRPSVSGRKRGRPKKSESGGRGRGRPPKEKPAPTATAEVAIAEELRNSSSIVESTSEECLMSDNIHGSASDMLYDGDDNDSDGEDGDDVGDDDYDDDYYDLYDDNDYDYMVDNKSDDENNKKKQKDSDDDYLSMQLQFDNVDLPTGVEASLPDFASLNTKASASRRRAIPANFSSNAKEGTEKELDVVQKYLIFKRFDIVDNFSDHRYLQTLHGTQPTPAWKKKIQEEWTILQSNLPDTIYVRVCEGRMDLLRAVIIGPTGTPYHDGLFVFDVHFPSNYPNEPPLVTYHSGGLRINPNLYNSGKVCLSLLNTWNGQGSEKWLPNKSTILQVLVSIQALILNAEPFYNEPGYSRGKANAKKSKEYSENAFILSLRTMMYTLKNPPKHFEDFVSGHFRVWGRVILITCRAYMEGTDLGSDVKGNIEDPGKCEASQLQGFQKDVATMLNKLVESFTGNGSTDCEEFRLAG</sequence>
<dbReference type="SMART" id="SM00384">
    <property type="entry name" value="AT_hook"/>
    <property type="match status" value="4"/>
</dbReference>
<dbReference type="CDD" id="cd23837">
    <property type="entry name" value="UBCc_UBE2O"/>
    <property type="match status" value="1"/>
</dbReference>
<dbReference type="SUPFAM" id="SSF54495">
    <property type="entry name" value="UBC-like"/>
    <property type="match status" value="1"/>
</dbReference>
<feature type="compositionally biased region" description="Basic and acidic residues" evidence="6">
    <location>
        <begin position="185"/>
        <end position="195"/>
    </location>
</feature>
<dbReference type="PANTHER" id="PTHR46116">
    <property type="entry name" value="(E3-INDEPENDENT) E2 UBIQUITIN-CONJUGATING ENZYME"/>
    <property type="match status" value="1"/>
</dbReference>
<keyword evidence="5" id="KW-0067">ATP-binding</keyword>
<evidence type="ECO:0000256" key="2">
    <source>
        <dbReference type="ARBA" id="ARBA00022679"/>
    </source>
</evidence>
<dbReference type="EC" id="2.3.2.23" evidence="1"/>
<dbReference type="SMART" id="SM00212">
    <property type="entry name" value="UBCc"/>
    <property type="match status" value="1"/>
</dbReference>
<gene>
    <name evidence="8" type="ORF">POM88_012372</name>
</gene>
<evidence type="ECO:0000256" key="5">
    <source>
        <dbReference type="ARBA" id="ARBA00022840"/>
    </source>
</evidence>
<evidence type="ECO:0000256" key="1">
    <source>
        <dbReference type="ARBA" id="ARBA00012486"/>
    </source>
</evidence>
<dbReference type="Gene3D" id="3.10.110.10">
    <property type="entry name" value="Ubiquitin Conjugating Enzyme"/>
    <property type="match status" value="1"/>
</dbReference>
<protein>
    <recommendedName>
        <fullName evidence="1">E2 ubiquitin-conjugating enzyme</fullName>
        <ecNumber evidence="1">2.3.2.23</ecNumber>
    </recommendedName>
</protein>
<dbReference type="Proteomes" id="UP001237642">
    <property type="component" value="Unassembled WGS sequence"/>
</dbReference>
<dbReference type="PRINTS" id="PR00929">
    <property type="entry name" value="ATHOOK"/>
</dbReference>
<feature type="compositionally biased region" description="Basic and acidic residues" evidence="6">
    <location>
        <begin position="88"/>
        <end position="105"/>
    </location>
</feature>
<dbReference type="GO" id="GO:0003677">
    <property type="term" value="F:DNA binding"/>
    <property type="evidence" value="ECO:0007669"/>
    <property type="project" value="InterPro"/>
</dbReference>